<comment type="caution">
    <text evidence="2">The sequence shown here is derived from an EMBL/GenBank/DDBJ whole genome shotgun (WGS) entry which is preliminary data.</text>
</comment>
<protein>
    <recommendedName>
        <fullName evidence="4">DUF3618 domain-containing protein</fullName>
    </recommendedName>
</protein>
<dbReference type="AlphaFoldDB" id="A0AAV3TAX5"/>
<proteinExistence type="predicted"/>
<evidence type="ECO:0000256" key="1">
    <source>
        <dbReference type="SAM" id="MobiDB-lite"/>
    </source>
</evidence>
<dbReference type="Proteomes" id="UP001500420">
    <property type="component" value="Unassembled WGS sequence"/>
</dbReference>
<keyword evidence="3" id="KW-1185">Reference proteome</keyword>
<feature type="region of interest" description="Disordered" evidence="1">
    <location>
        <begin position="1"/>
        <end position="45"/>
    </location>
</feature>
<dbReference type="RefSeq" id="WP_343773931.1">
    <property type="nucleotide sequence ID" value="NZ_BAAADV010000003.1"/>
</dbReference>
<sequence>MSTETSSESGDASRAADAIGTVADELRDELESARREASGRTEQALRKAQDLLNDAERALRKRL</sequence>
<organism evidence="2 3">
    <name type="scientific">Natronoarchaeum mannanilyticum</name>
    <dbReference type="NCBI Taxonomy" id="926360"/>
    <lineage>
        <taxon>Archaea</taxon>
        <taxon>Methanobacteriati</taxon>
        <taxon>Methanobacteriota</taxon>
        <taxon>Stenosarchaea group</taxon>
        <taxon>Halobacteria</taxon>
        <taxon>Halobacteriales</taxon>
        <taxon>Natronoarchaeaceae</taxon>
    </lineage>
</organism>
<gene>
    <name evidence="2" type="ORF">GCM10009020_20730</name>
</gene>
<dbReference type="EMBL" id="BAAADV010000003">
    <property type="protein sequence ID" value="GAA0673530.1"/>
    <property type="molecule type" value="Genomic_DNA"/>
</dbReference>
<evidence type="ECO:0000313" key="2">
    <source>
        <dbReference type="EMBL" id="GAA0673530.1"/>
    </source>
</evidence>
<reference evidence="2 3" key="1">
    <citation type="journal article" date="2019" name="Int. J. Syst. Evol. Microbiol.">
        <title>The Global Catalogue of Microorganisms (GCM) 10K type strain sequencing project: providing services to taxonomists for standard genome sequencing and annotation.</title>
        <authorList>
            <consortium name="The Broad Institute Genomics Platform"/>
            <consortium name="The Broad Institute Genome Sequencing Center for Infectious Disease"/>
            <person name="Wu L."/>
            <person name="Ma J."/>
        </authorList>
    </citation>
    <scope>NUCLEOTIDE SEQUENCE [LARGE SCALE GENOMIC DNA]</scope>
    <source>
        <strain evidence="2 3">JCM 16328</strain>
    </source>
</reference>
<evidence type="ECO:0008006" key="4">
    <source>
        <dbReference type="Google" id="ProtNLM"/>
    </source>
</evidence>
<accession>A0AAV3TAX5</accession>
<evidence type="ECO:0000313" key="3">
    <source>
        <dbReference type="Proteomes" id="UP001500420"/>
    </source>
</evidence>
<feature type="compositionally biased region" description="Polar residues" evidence="1">
    <location>
        <begin position="1"/>
        <end position="10"/>
    </location>
</feature>
<name>A0AAV3TAX5_9EURY</name>
<feature type="compositionally biased region" description="Basic and acidic residues" evidence="1">
    <location>
        <begin position="29"/>
        <end position="45"/>
    </location>
</feature>